<evidence type="ECO:0000259" key="9">
    <source>
        <dbReference type="Pfam" id="PF01850"/>
    </source>
</evidence>
<evidence type="ECO:0000256" key="7">
    <source>
        <dbReference type="ARBA" id="ARBA00038093"/>
    </source>
</evidence>
<dbReference type="GO" id="GO:0004540">
    <property type="term" value="F:RNA nuclease activity"/>
    <property type="evidence" value="ECO:0007669"/>
    <property type="project" value="InterPro"/>
</dbReference>
<evidence type="ECO:0000256" key="6">
    <source>
        <dbReference type="ARBA" id="ARBA00022842"/>
    </source>
</evidence>
<keyword evidence="2 8" id="KW-1277">Toxin-antitoxin system</keyword>
<dbReference type="HOGENOM" id="CLU_118482_5_3_10"/>
<dbReference type="PANTHER" id="PTHR33653">
    <property type="entry name" value="RIBONUCLEASE VAPC2"/>
    <property type="match status" value="1"/>
</dbReference>
<feature type="binding site" evidence="8">
    <location>
        <position position="99"/>
    </location>
    <ligand>
        <name>Mg(2+)</name>
        <dbReference type="ChEBI" id="CHEBI:18420"/>
    </ligand>
</feature>
<comment type="cofactor">
    <cofactor evidence="1 8">
        <name>Mg(2+)</name>
        <dbReference type="ChEBI" id="CHEBI:18420"/>
    </cofactor>
</comment>
<gene>
    <name evidence="8" type="primary">vapC</name>
    <name evidence="10" type="ordered locus">Cphamn1_0058</name>
</gene>
<feature type="binding site" evidence="8">
    <location>
        <position position="7"/>
    </location>
    <ligand>
        <name>Mg(2+)</name>
        <dbReference type="ChEBI" id="CHEBI:18420"/>
    </ligand>
</feature>
<dbReference type="GO" id="GO:0000287">
    <property type="term" value="F:magnesium ion binding"/>
    <property type="evidence" value="ECO:0007669"/>
    <property type="project" value="UniProtKB-UniRule"/>
</dbReference>
<dbReference type="EMBL" id="CP001101">
    <property type="protein sequence ID" value="ACE03046.1"/>
    <property type="molecule type" value="Genomic_DNA"/>
</dbReference>
<dbReference type="GO" id="GO:0090729">
    <property type="term" value="F:toxin activity"/>
    <property type="evidence" value="ECO:0007669"/>
    <property type="project" value="UniProtKB-KW"/>
</dbReference>
<proteinExistence type="inferred from homology"/>
<evidence type="ECO:0000256" key="8">
    <source>
        <dbReference type="HAMAP-Rule" id="MF_00265"/>
    </source>
</evidence>
<dbReference type="eggNOG" id="COG1487">
    <property type="taxonomic scope" value="Bacteria"/>
</dbReference>
<evidence type="ECO:0000256" key="4">
    <source>
        <dbReference type="ARBA" id="ARBA00022723"/>
    </source>
</evidence>
<keyword evidence="5 8" id="KW-0378">Hydrolase</keyword>
<reference evidence="10" key="1">
    <citation type="submission" date="2008-06" db="EMBL/GenBank/DDBJ databases">
        <title>Complete sequence of Chlorobium phaeobacteroides BS1.</title>
        <authorList>
            <consortium name="US DOE Joint Genome Institute"/>
            <person name="Lucas S."/>
            <person name="Copeland A."/>
            <person name="Lapidus A."/>
            <person name="Glavina del Rio T."/>
            <person name="Dalin E."/>
            <person name="Tice H."/>
            <person name="Bruce D."/>
            <person name="Goodwin L."/>
            <person name="Pitluck S."/>
            <person name="Schmutz J."/>
            <person name="Larimer F."/>
            <person name="Land M."/>
            <person name="Hauser L."/>
            <person name="Kyrpides N."/>
            <person name="Ovchinnikova G."/>
            <person name="Li T."/>
            <person name="Liu Z."/>
            <person name="Zhao F."/>
            <person name="Overmann J."/>
            <person name="Bryant D.A."/>
            <person name="Richardson P."/>
        </authorList>
    </citation>
    <scope>NUCLEOTIDE SEQUENCE [LARGE SCALE GENOMIC DNA]</scope>
    <source>
        <strain evidence="10">BS1</strain>
    </source>
</reference>
<name>B3EJX8_CHLPB</name>
<dbReference type="Pfam" id="PF01850">
    <property type="entry name" value="PIN"/>
    <property type="match status" value="1"/>
</dbReference>
<evidence type="ECO:0000256" key="5">
    <source>
        <dbReference type="ARBA" id="ARBA00022801"/>
    </source>
</evidence>
<comment type="similarity">
    <text evidence="7 8">Belongs to the PINc/VapC protein family.</text>
</comment>
<dbReference type="KEGG" id="cpb:Cphamn1_0058"/>
<dbReference type="HAMAP" id="MF_00265">
    <property type="entry name" value="VapC_Nob1"/>
    <property type="match status" value="1"/>
</dbReference>
<evidence type="ECO:0000256" key="3">
    <source>
        <dbReference type="ARBA" id="ARBA00022722"/>
    </source>
</evidence>
<dbReference type="GO" id="GO:0016787">
    <property type="term" value="F:hydrolase activity"/>
    <property type="evidence" value="ECO:0007669"/>
    <property type="project" value="UniProtKB-KW"/>
</dbReference>
<dbReference type="EC" id="3.1.-.-" evidence="8"/>
<keyword evidence="8" id="KW-0800">Toxin</keyword>
<organism evidence="10">
    <name type="scientific">Chlorobium phaeobacteroides (strain BS1)</name>
    <dbReference type="NCBI Taxonomy" id="331678"/>
    <lineage>
        <taxon>Bacteria</taxon>
        <taxon>Pseudomonadati</taxon>
        <taxon>Chlorobiota</taxon>
        <taxon>Chlorobiia</taxon>
        <taxon>Chlorobiales</taxon>
        <taxon>Chlorobiaceae</taxon>
        <taxon>Chlorobium/Pelodictyon group</taxon>
        <taxon>Chlorobium</taxon>
    </lineage>
</organism>
<dbReference type="OrthoDB" id="9796690at2"/>
<dbReference type="InterPro" id="IPR050556">
    <property type="entry name" value="Type_II_TA_system_RNase"/>
</dbReference>
<evidence type="ECO:0000313" key="10">
    <source>
        <dbReference type="EMBL" id="ACE03046.1"/>
    </source>
</evidence>
<comment type="function">
    <text evidence="8">Toxic component of a toxin-antitoxin (TA) system. An RNase.</text>
</comment>
<evidence type="ECO:0000256" key="1">
    <source>
        <dbReference type="ARBA" id="ARBA00001946"/>
    </source>
</evidence>
<dbReference type="InterPro" id="IPR022907">
    <property type="entry name" value="VapC_family"/>
</dbReference>
<dbReference type="InterPro" id="IPR002716">
    <property type="entry name" value="PIN_dom"/>
</dbReference>
<dbReference type="Gene3D" id="3.40.50.1010">
    <property type="entry name" value="5'-nuclease"/>
    <property type="match status" value="1"/>
</dbReference>
<dbReference type="SUPFAM" id="SSF88723">
    <property type="entry name" value="PIN domain-like"/>
    <property type="match status" value="1"/>
</dbReference>
<sequence>MPLYMLDTNIAGHVIKGDIPAIREKLASVPMQHVLISSVTQAELLYGLAKRSYPKGLSARVHEFLIRVDILPWNHEVVTVYGDLRARCEASGISLSPLDMMIASHAKAADAVLVTRDRAFSRVPDGLRIETGKEIEAIMYVHFFHYFE</sequence>
<keyword evidence="6 8" id="KW-0460">Magnesium</keyword>
<dbReference type="CDD" id="cd18740">
    <property type="entry name" value="PIN_VapC4-5_FitB-like"/>
    <property type="match status" value="1"/>
</dbReference>
<dbReference type="STRING" id="331678.Cphamn1_0058"/>
<accession>B3EJX8</accession>
<evidence type="ECO:0000256" key="2">
    <source>
        <dbReference type="ARBA" id="ARBA00022649"/>
    </source>
</evidence>
<feature type="domain" description="PIN" evidence="9">
    <location>
        <begin position="4"/>
        <end position="124"/>
    </location>
</feature>
<keyword evidence="3 8" id="KW-0540">Nuclease</keyword>
<protein>
    <recommendedName>
        <fullName evidence="8">Ribonuclease VapC</fullName>
        <shortName evidence="8">RNase VapC</shortName>
        <ecNumber evidence="8">3.1.-.-</ecNumber>
    </recommendedName>
    <alternativeName>
        <fullName evidence="8">Toxin VapC</fullName>
    </alternativeName>
</protein>
<keyword evidence="4 8" id="KW-0479">Metal-binding</keyword>
<dbReference type="PANTHER" id="PTHR33653:SF1">
    <property type="entry name" value="RIBONUCLEASE VAPC2"/>
    <property type="match status" value="1"/>
</dbReference>
<dbReference type="AlphaFoldDB" id="B3EJX8"/>
<dbReference type="InterPro" id="IPR029060">
    <property type="entry name" value="PIN-like_dom_sf"/>
</dbReference>